<dbReference type="GO" id="GO:0009252">
    <property type="term" value="P:peptidoglycan biosynthetic process"/>
    <property type="evidence" value="ECO:0007669"/>
    <property type="project" value="TreeGrafter"/>
</dbReference>
<dbReference type="GO" id="GO:0008784">
    <property type="term" value="F:alanine racemase activity"/>
    <property type="evidence" value="ECO:0007669"/>
    <property type="project" value="UniProtKB-EC"/>
</dbReference>
<dbReference type="OrthoDB" id="9813814at2"/>
<dbReference type="InterPro" id="IPR009006">
    <property type="entry name" value="Ala_racemase/Decarboxylase_C"/>
</dbReference>
<gene>
    <name evidence="6" type="primary">alr</name>
    <name evidence="6" type="ordered locus">TWT_496</name>
</gene>
<name>Q83G34_TROWT</name>
<dbReference type="eggNOG" id="COG0787">
    <property type="taxonomic scope" value="Bacteria"/>
</dbReference>
<keyword evidence="2 4" id="KW-0663">Pyridoxal phosphate</keyword>
<dbReference type="GO" id="GO:0030170">
    <property type="term" value="F:pyridoxal phosphate binding"/>
    <property type="evidence" value="ECO:0007669"/>
    <property type="project" value="TreeGrafter"/>
</dbReference>
<proteinExistence type="predicted"/>
<dbReference type="GO" id="GO:0005829">
    <property type="term" value="C:cytosol"/>
    <property type="evidence" value="ECO:0007669"/>
    <property type="project" value="TreeGrafter"/>
</dbReference>
<accession>Q83G34</accession>
<dbReference type="GO" id="GO:0030632">
    <property type="term" value="P:D-alanine biosynthetic process"/>
    <property type="evidence" value="ECO:0007669"/>
    <property type="project" value="TreeGrafter"/>
</dbReference>
<evidence type="ECO:0000313" key="6">
    <source>
        <dbReference type="EMBL" id="AAO44593.1"/>
    </source>
</evidence>
<dbReference type="STRING" id="203267.TWT_496"/>
<reference evidence="6 7" key="1">
    <citation type="journal article" date="2003" name="Genome Res.">
        <title>Tropheryma whipplei twist: a human pathogenic Actinobacteria with a reduced genome.</title>
        <authorList>
            <person name="Raoult D."/>
            <person name="Ogata H."/>
            <person name="Audic S."/>
            <person name="Robert C."/>
            <person name="Suhre K."/>
            <person name="Drancourt M."/>
            <person name="Claverie J.-M."/>
        </authorList>
    </citation>
    <scope>NUCLEOTIDE SEQUENCE [LARGE SCALE GENOMIC DNA]</scope>
    <source>
        <strain evidence="6 7">Twist</strain>
    </source>
</reference>
<dbReference type="PANTHER" id="PTHR30511:SF0">
    <property type="entry name" value="ALANINE RACEMASE, CATABOLIC-RELATED"/>
    <property type="match status" value="1"/>
</dbReference>
<dbReference type="RefSeq" id="WP_011096223.1">
    <property type="nucleotide sequence ID" value="NC_004572.3"/>
</dbReference>
<dbReference type="SMART" id="SM01005">
    <property type="entry name" value="Ala_racemase_C"/>
    <property type="match status" value="1"/>
</dbReference>
<dbReference type="InterPro" id="IPR001608">
    <property type="entry name" value="Ala_racemase_N"/>
</dbReference>
<feature type="modified residue" description="N6-(pyridoxal phosphate)lysine" evidence="4">
    <location>
        <position position="42"/>
    </location>
</feature>
<dbReference type="Gene3D" id="2.40.37.10">
    <property type="entry name" value="Lyase, Ornithine Decarboxylase, Chain A, domain 1"/>
    <property type="match status" value="1"/>
</dbReference>
<dbReference type="EC" id="5.1.1.1" evidence="6"/>
<dbReference type="SUPFAM" id="SSF51419">
    <property type="entry name" value="PLP-binding barrel"/>
    <property type="match status" value="1"/>
</dbReference>
<evidence type="ECO:0000256" key="1">
    <source>
        <dbReference type="ARBA" id="ARBA00001933"/>
    </source>
</evidence>
<dbReference type="InterPro" id="IPR000821">
    <property type="entry name" value="Ala_racemase"/>
</dbReference>
<dbReference type="HOGENOM" id="CLU_028393_0_0_11"/>
<dbReference type="InterPro" id="IPR011079">
    <property type="entry name" value="Ala_racemase_C"/>
</dbReference>
<evidence type="ECO:0000256" key="4">
    <source>
        <dbReference type="PIRSR" id="PIRSR600821-50"/>
    </source>
</evidence>
<dbReference type="GeneID" id="67388041"/>
<organism evidence="6 7">
    <name type="scientific">Tropheryma whipplei (strain Twist)</name>
    <name type="common">Whipple's bacillus</name>
    <dbReference type="NCBI Taxonomy" id="203267"/>
    <lineage>
        <taxon>Bacteria</taxon>
        <taxon>Bacillati</taxon>
        <taxon>Actinomycetota</taxon>
        <taxon>Actinomycetes</taxon>
        <taxon>Micrococcales</taxon>
        <taxon>Tropherymataceae</taxon>
        <taxon>Tropheryma</taxon>
    </lineage>
</organism>
<dbReference type="PRINTS" id="PR00992">
    <property type="entry name" value="ALARACEMASE"/>
</dbReference>
<evidence type="ECO:0000313" key="7">
    <source>
        <dbReference type="Proteomes" id="UP000002200"/>
    </source>
</evidence>
<keyword evidence="7" id="KW-1185">Reference proteome</keyword>
<evidence type="ECO:0000256" key="2">
    <source>
        <dbReference type="ARBA" id="ARBA00022898"/>
    </source>
</evidence>
<dbReference type="Pfam" id="PF01168">
    <property type="entry name" value="Ala_racemase_N"/>
    <property type="match status" value="1"/>
</dbReference>
<sequence length="386" mass="42749">MTQRTALSNSHAQAFISLGTLKKNLLWLQNEVAPAKVFMVIKANANGHGTMRVAEVAKMSGIRNFAVLLPKEALLIKRALSPGVRVFTWHITPDCEDLPSLIENNIEIGIGAEWQLRYIASCVKKTMTCEVLSGYKPALIHLKLDTGLSRGGCGVKDWQNLVCLAQDFQEMGLIKITGFWSHLSNTSPEEDRRSLKIFTENVTPYLASYSRRARPIMHIAASVAALGLPESRLDYVRLGLSCFGYYEKEELKGVMTLVAPIIKFLPEQGRAIIACGFADGISPLAVRNNVPLTGRSNRARLIEVGPETSVIEICQDIDRRQDNLQNSYDHVPQDPFLNALRVSQNHVILFGSGGLSELTARQWAESCGTTIDDVLSRVKAELIYLE</sequence>
<dbReference type="KEGG" id="twh:TWT_496"/>
<evidence type="ECO:0000259" key="5">
    <source>
        <dbReference type="SMART" id="SM01005"/>
    </source>
</evidence>
<dbReference type="Gene3D" id="3.20.20.10">
    <property type="entry name" value="Alanine racemase"/>
    <property type="match status" value="1"/>
</dbReference>
<dbReference type="PANTHER" id="PTHR30511">
    <property type="entry name" value="ALANINE RACEMASE"/>
    <property type="match status" value="1"/>
</dbReference>
<dbReference type="AlphaFoldDB" id="Q83G34"/>
<dbReference type="EMBL" id="AE014184">
    <property type="protein sequence ID" value="AAO44593.1"/>
    <property type="molecule type" value="Genomic_DNA"/>
</dbReference>
<feature type="domain" description="Alanine racemase C-terminal" evidence="5">
    <location>
        <begin position="254"/>
        <end position="385"/>
    </location>
</feature>
<comment type="cofactor">
    <cofactor evidence="1 4">
        <name>pyridoxal 5'-phosphate</name>
        <dbReference type="ChEBI" id="CHEBI:597326"/>
    </cofactor>
</comment>
<evidence type="ECO:0000256" key="3">
    <source>
        <dbReference type="ARBA" id="ARBA00023235"/>
    </source>
</evidence>
<protein>
    <submittedName>
        <fullName evidence="6">Alanine racemase</fullName>
        <ecNumber evidence="6">5.1.1.1</ecNumber>
    </submittedName>
</protein>
<dbReference type="Proteomes" id="UP000002200">
    <property type="component" value="Chromosome"/>
</dbReference>
<dbReference type="InterPro" id="IPR029066">
    <property type="entry name" value="PLP-binding_barrel"/>
</dbReference>
<keyword evidence="3 6" id="KW-0413">Isomerase</keyword>